<name>A0ABY8QBS2_9RHOB</name>
<geneLocation type="plasmid" evidence="9 10">
    <name>unnamed2</name>
</geneLocation>
<keyword evidence="10" id="KW-1185">Reference proteome</keyword>
<evidence type="ECO:0000313" key="9">
    <source>
        <dbReference type="EMBL" id="WGV18314.1"/>
    </source>
</evidence>
<accession>A0ABY8QBS2</accession>
<gene>
    <name evidence="9" type="ORF">QF092_19700</name>
</gene>
<dbReference type="EMBL" id="CP124537">
    <property type="protein sequence ID" value="WGV18314.1"/>
    <property type="molecule type" value="Genomic_DNA"/>
</dbReference>
<protein>
    <submittedName>
        <fullName evidence="9">Four-carbon acid sugar kinase family protein</fullName>
    </submittedName>
</protein>
<dbReference type="Pfam" id="PF07005">
    <property type="entry name" value="SBD_N"/>
    <property type="match status" value="1"/>
</dbReference>
<keyword evidence="9" id="KW-0614">Plasmid</keyword>
<keyword evidence="4 9" id="KW-0418">Kinase</keyword>
<evidence type="ECO:0000256" key="4">
    <source>
        <dbReference type="ARBA" id="ARBA00022777"/>
    </source>
</evidence>
<dbReference type="Pfam" id="PF17042">
    <property type="entry name" value="NBD_C"/>
    <property type="match status" value="1"/>
</dbReference>
<dbReference type="Gene3D" id="3.40.50.10840">
    <property type="entry name" value="Putative sugar-binding, N-terminal domain"/>
    <property type="match status" value="1"/>
</dbReference>
<evidence type="ECO:0000256" key="6">
    <source>
        <dbReference type="ARBA" id="ARBA00023277"/>
    </source>
</evidence>
<evidence type="ECO:0000256" key="5">
    <source>
        <dbReference type="ARBA" id="ARBA00022840"/>
    </source>
</evidence>
<evidence type="ECO:0000256" key="2">
    <source>
        <dbReference type="ARBA" id="ARBA00022679"/>
    </source>
</evidence>
<dbReference type="InterPro" id="IPR010737">
    <property type="entry name" value="4-carb_acid_sugar_kinase_N"/>
</dbReference>
<keyword evidence="5" id="KW-0067">ATP-binding</keyword>
<dbReference type="InterPro" id="IPR031475">
    <property type="entry name" value="NBD_C"/>
</dbReference>
<dbReference type="InterPro" id="IPR037051">
    <property type="entry name" value="4-carb_acid_sugar_kinase_N_sf"/>
</dbReference>
<evidence type="ECO:0000256" key="3">
    <source>
        <dbReference type="ARBA" id="ARBA00022741"/>
    </source>
</evidence>
<dbReference type="Gene3D" id="3.40.980.20">
    <property type="entry name" value="Four-carbon acid sugar kinase, nucleotide binding domain"/>
    <property type="match status" value="1"/>
</dbReference>
<evidence type="ECO:0000259" key="8">
    <source>
        <dbReference type="Pfam" id="PF17042"/>
    </source>
</evidence>
<evidence type="ECO:0000259" key="7">
    <source>
        <dbReference type="Pfam" id="PF07005"/>
    </source>
</evidence>
<reference evidence="9 10" key="1">
    <citation type="submission" date="2023-04" db="EMBL/GenBank/DDBJ databases">
        <title>YMD61, complete Genome.</title>
        <authorList>
            <person name="Zhang J."/>
        </authorList>
    </citation>
    <scope>NUCLEOTIDE SEQUENCE [LARGE SCALE GENOMIC DNA]</scope>
    <source>
        <strain evidence="9 10">YMD61</strain>
        <plasmid evidence="9 10">unnamed2</plasmid>
    </source>
</reference>
<dbReference type="SUPFAM" id="SSF142764">
    <property type="entry name" value="YgbK-like"/>
    <property type="match status" value="1"/>
</dbReference>
<organism evidence="9 10">
    <name type="scientific">Fuscovulum ytuae</name>
    <dbReference type="NCBI Taxonomy" id="3042299"/>
    <lineage>
        <taxon>Bacteria</taxon>
        <taxon>Pseudomonadati</taxon>
        <taxon>Pseudomonadota</taxon>
        <taxon>Alphaproteobacteria</taxon>
        <taxon>Rhodobacterales</taxon>
        <taxon>Paracoccaceae</taxon>
        <taxon>Fuscovulum</taxon>
    </lineage>
</organism>
<dbReference type="InterPro" id="IPR042213">
    <property type="entry name" value="NBD_C_sf"/>
</dbReference>
<feature type="domain" description="Four-carbon acid sugar kinase nucleotide binding" evidence="8">
    <location>
        <begin position="273"/>
        <end position="445"/>
    </location>
</feature>
<keyword evidence="6" id="KW-0119">Carbohydrate metabolism</keyword>
<keyword evidence="3" id="KW-0547">Nucleotide-binding</keyword>
<keyword evidence="2" id="KW-0808">Transferase</keyword>
<dbReference type="RefSeq" id="WP_281470417.1">
    <property type="nucleotide sequence ID" value="NZ_CP124537.1"/>
</dbReference>
<comment type="similarity">
    <text evidence="1">Belongs to the four-carbon acid sugar kinase family.</text>
</comment>
<feature type="domain" description="Four-carbon acid sugar kinase N-terminal" evidence="7">
    <location>
        <begin position="11"/>
        <end position="246"/>
    </location>
</feature>
<dbReference type="GO" id="GO:0016301">
    <property type="term" value="F:kinase activity"/>
    <property type="evidence" value="ECO:0007669"/>
    <property type="project" value="UniProtKB-KW"/>
</dbReference>
<dbReference type="Proteomes" id="UP001230978">
    <property type="component" value="Plasmid unnamed2"/>
</dbReference>
<evidence type="ECO:0000313" key="10">
    <source>
        <dbReference type="Proteomes" id="UP001230978"/>
    </source>
</evidence>
<sequence length="456" mass="47176">MADAQVGNPLIGWIGDDFTGAAAVMEVLAFAGLSAVLFTEIPSPDLMARFAGMQGIGLATTARSQSPDSMANALSPAYAWLEGLRPEILHYKLCSTFDSSPQLGSIGRAIEIGLAHRPAHAVPIVTAAPQMRRYQAFGNLFAGTPDGVFRLDRHPVMSRHPATPMTEADLLRHLAGQTDLPSALIDLPTLALDPDTVLAAYVENGVRLLSIDMVDDRSEAVVGRLLWQHRAELSFAAGSQGVEYALVRHWQEDGIIAPAPPVPSAGPVERIAAVSGSVSPITAGQIAWAGAHGFAPIPFEAAAACASPDALADAEMRAITLALAAAAEGKSPLIHTALGPDDPAVAGFRAALSLTTLTPERVHARLGAALGRILAATLDQARLGRAVISGGDTSGHALRELDLQALTALAPTIPGAALCTGHGAGSRDGLQIALKGGQMGSEDYFGWVRSGGGARP</sequence>
<evidence type="ECO:0000256" key="1">
    <source>
        <dbReference type="ARBA" id="ARBA00005715"/>
    </source>
</evidence>
<proteinExistence type="inferred from homology"/>